<dbReference type="Proteomes" id="UP000887568">
    <property type="component" value="Unplaced"/>
</dbReference>
<dbReference type="RefSeq" id="XP_038053969.1">
    <property type="nucleotide sequence ID" value="XM_038198041.1"/>
</dbReference>
<dbReference type="InterPro" id="IPR010259">
    <property type="entry name" value="S8pro/Inhibitor_I9"/>
</dbReference>
<protein>
    <recommendedName>
        <fullName evidence="2">Inhibitor I9 domain-containing protein</fullName>
    </recommendedName>
</protein>
<dbReference type="OrthoDB" id="5518345at2759"/>
<name>A0A913ZRE7_PATMI</name>
<dbReference type="SUPFAM" id="SSF54897">
    <property type="entry name" value="Protease propeptides/inhibitors"/>
    <property type="match status" value="1"/>
</dbReference>
<dbReference type="AlphaFoldDB" id="A0A913ZRE7"/>
<reference evidence="3" key="1">
    <citation type="submission" date="2022-11" db="UniProtKB">
        <authorList>
            <consortium name="EnsemblMetazoa"/>
        </authorList>
    </citation>
    <scope>IDENTIFICATION</scope>
</reference>
<evidence type="ECO:0000313" key="3">
    <source>
        <dbReference type="EnsemblMetazoa" id="XP_038053969.1"/>
    </source>
</evidence>
<feature type="domain" description="Inhibitor I9" evidence="2">
    <location>
        <begin position="33"/>
        <end position="103"/>
    </location>
</feature>
<keyword evidence="4" id="KW-1185">Reference proteome</keyword>
<dbReference type="EnsemblMetazoa" id="XM_038198041.1">
    <property type="protein sequence ID" value="XP_038053969.1"/>
    <property type="gene ID" value="LOC119726386"/>
</dbReference>
<accession>A0A913ZRE7</accession>
<proteinExistence type="predicted"/>
<dbReference type="Pfam" id="PF05922">
    <property type="entry name" value="Inhibitor_I9"/>
    <property type="match status" value="1"/>
</dbReference>
<dbReference type="GeneID" id="119726386"/>
<organism evidence="3 4">
    <name type="scientific">Patiria miniata</name>
    <name type="common">Bat star</name>
    <name type="synonym">Asterina miniata</name>
    <dbReference type="NCBI Taxonomy" id="46514"/>
    <lineage>
        <taxon>Eukaryota</taxon>
        <taxon>Metazoa</taxon>
        <taxon>Echinodermata</taxon>
        <taxon>Eleutherozoa</taxon>
        <taxon>Asterozoa</taxon>
        <taxon>Asteroidea</taxon>
        <taxon>Valvatacea</taxon>
        <taxon>Valvatida</taxon>
        <taxon>Asterinidae</taxon>
        <taxon>Patiria</taxon>
    </lineage>
</organism>
<sequence length="137" mass="15410">MKIVILSAVFVAVVSGMAPMHRVRPSQRIPDSYIIRFKESAARVDVLRRVVSFAWGRNIKMDVTKVFYHVMPGIAAKIPDDRIEEIRSLEEVDEIYEDGLVTTAEAQKGVSWGLDRLDQRDGMAAFDGIYDPKGSII</sequence>
<dbReference type="Gene3D" id="3.30.70.80">
    <property type="entry name" value="Peptidase S8 propeptide/proteinase inhibitor I9"/>
    <property type="match status" value="1"/>
</dbReference>
<evidence type="ECO:0000259" key="2">
    <source>
        <dbReference type="Pfam" id="PF05922"/>
    </source>
</evidence>
<dbReference type="InterPro" id="IPR037045">
    <property type="entry name" value="S8pro/Inhibitor_I9_sf"/>
</dbReference>
<evidence type="ECO:0000256" key="1">
    <source>
        <dbReference type="SAM" id="SignalP"/>
    </source>
</evidence>
<feature type="signal peptide" evidence="1">
    <location>
        <begin position="1"/>
        <end position="16"/>
    </location>
</feature>
<feature type="chain" id="PRO_5037805268" description="Inhibitor I9 domain-containing protein" evidence="1">
    <location>
        <begin position="17"/>
        <end position="137"/>
    </location>
</feature>
<keyword evidence="1" id="KW-0732">Signal</keyword>
<evidence type="ECO:0000313" key="4">
    <source>
        <dbReference type="Proteomes" id="UP000887568"/>
    </source>
</evidence>